<evidence type="ECO:0000313" key="2">
    <source>
        <dbReference type="EMBL" id="MBC1486086.1"/>
    </source>
</evidence>
<evidence type="ECO:0000313" key="3">
    <source>
        <dbReference type="Proteomes" id="UP000523362"/>
    </source>
</evidence>
<dbReference type="Pfam" id="PF00534">
    <property type="entry name" value="Glycos_transf_1"/>
    <property type="match status" value="1"/>
</dbReference>
<dbReference type="Proteomes" id="UP000523362">
    <property type="component" value="Unassembled WGS sequence"/>
</dbReference>
<dbReference type="GO" id="GO:0016757">
    <property type="term" value="F:glycosyltransferase activity"/>
    <property type="evidence" value="ECO:0007669"/>
    <property type="project" value="InterPro"/>
</dbReference>
<accession>A0A7X0X2P1</accession>
<protein>
    <submittedName>
        <fullName evidence="2">Glycosyltransferase</fullName>
    </submittedName>
</protein>
<evidence type="ECO:0000259" key="1">
    <source>
        <dbReference type="Pfam" id="PF00534"/>
    </source>
</evidence>
<organism evidence="2 3">
    <name type="scientific">Listeria seeligeri</name>
    <dbReference type="NCBI Taxonomy" id="1640"/>
    <lineage>
        <taxon>Bacteria</taxon>
        <taxon>Bacillati</taxon>
        <taxon>Bacillota</taxon>
        <taxon>Bacilli</taxon>
        <taxon>Bacillales</taxon>
        <taxon>Listeriaceae</taxon>
        <taxon>Listeria</taxon>
    </lineage>
</organism>
<dbReference type="PANTHER" id="PTHR12526:SF630">
    <property type="entry name" value="GLYCOSYLTRANSFERASE"/>
    <property type="match status" value="1"/>
</dbReference>
<dbReference type="RefSeq" id="WP_185383646.1">
    <property type="nucleotide sequence ID" value="NZ_JAARRG010000004.1"/>
</dbReference>
<dbReference type="Gene3D" id="3.40.50.2000">
    <property type="entry name" value="Glycogen Phosphorylase B"/>
    <property type="match status" value="2"/>
</dbReference>
<dbReference type="AlphaFoldDB" id="A0A7X0X2P1"/>
<dbReference type="EMBL" id="JAARRG010000004">
    <property type="protein sequence ID" value="MBC1486086.1"/>
    <property type="molecule type" value="Genomic_DNA"/>
</dbReference>
<keyword evidence="2" id="KW-0808">Transferase</keyword>
<dbReference type="CDD" id="cd03811">
    <property type="entry name" value="GT4_GT28_WabH-like"/>
    <property type="match status" value="1"/>
</dbReference>
<comment type="caution">
    <text evidence="2">The sequence shown here is derived from an EMBL/GenBank/DDBJ whole genome shotgun (WGS) entry which is preliminary data.</text>
</comment>
<feature type="domain" description="Glycosyl transferase family 1" evidence="1">
    <location>
        <begin position="376"/>
        <end position="532"/>
    </location>
</feature>
<dbReference type="SUPFAM" id="SSF53756">
    <property type="entry name" value="UDP-Glycosyltransferase/glycogen phosphorylase"/>
    <property type="match status" value="1"/>
</dbReference>
<name>A0A7X0X2P1_LISSE</name>
<gene>
    <name evidence="2" type="ORF">HB897_07590</name>
</gene>
<dbReference type="PANTHER" id="PTHR12526">
    <property type="entry name" value="GLYCOSYLTRANSFERASE"/>
    <property type="match status" value="1"/>
</dbReference>
<dbReference type="InterPro" id="IPR001296">
    <property type="entry name" value="Glyco_trans_1"/>
</dbReference>
<sequence>MNAEGAYLQNIQKDIEWDTILFATKVNRDGAAIQSFNSHPYLKMKKVWADNFYTIETAAWLAKAEYIISEIELPPFYMKRKNQIYIQIFNFKEWNNNIARLLLHADFIVKQQEHEKLENIRGILNATILLLENIASTKFKKDPPKKGSKKNIVMYCGGFKNNGITSSAINLMKNINKQKYQIIVVEDENLGFDETKNLEKVPDDVIKIQTSESLNLFPEEEEAFFQFHDYPLEHLMKHGPTHFLTPGIKRIYQRELKRLLGDTKVDVALDFDGYFKHWTLLMASSNAPNKIIFQHNEMMQEYSKKLNNTYKHRADLNIVFPLYNYFDRIVSVAKPIEMVNKRDLQHIVYDESKMTYVHNSIDYPYILQSSKLEDEAVIPVDTFNFVTMGRLSPEKNQQMMIAAFQKLQEEFPDTNLFIIGSGELEDTLKTYVTELSLDDKVHFLDQLDNPFATIAACDAFLLSSIHEGQPMVLLECLVLNKPILATDTPGCAGLLKGYGLLARNDVENFVMGMKEIRTGYKPPKAFDYKAYNQEAIRMLEEILEMK</sequence>
<proteinExistence type="predicted"/>
<reference evidence="2 3" key="1">
    <citation type="submission" date="2020-03" db="EMBL/GenBank/DDBJ databases">
        <title>Soil Listeria distribution.</title>
        <authorList>
            <person name="Liao J."/>
            <person name="Wiedmann M."/>
        </authorList>
    </citation>
    <scope>NUCLEOTIDE SEQUENCE [LARGE SCALE GENOMIC DNA]</scope>
    <source>
        <strain evidence="2 3">FSL L7-1560</strain>
    </source>
</reference>